<sequence>MRKALIALAASLFAAVGANAAQFQALVIEIDHEARLVTLDDGQQLTIVETADHTDIEAGDAVTITTNDDTGKVTDIYPVE</sequence>
<dbReference type="EMBL" id="SJST01000002">
    <property type="protein sequence ID" value="TCD15296.1"/>
    <property type="molecule type" value="Genomic_DNA"/>
</dbReference>
<keyword evidence="1" id="KW-0732">Signal</keyword>
<name>A0A4R0PDB5_9HYPH</name>
<comment type="caution">
    <text evidence="2">The sequence shown here is derived from an EMBL/GenBank/DDBJ whole genome shotgun (WGS) entry which is preliminary data.</text>
</comment>
<accession>A0A4R0PDB5</accession>
<dbReference type="AlphaFoldDB" id="A0A4R0PDB5"/>
<proteinExistence type="predicted"/>
<organism evidence="2 3">
    <name type="scientific">Oricola cellulosilytica</name>
    <dbReference type="NCBI Taxonomy" id="1429082"/>
    <lineage>
        <taxon>Bacteria</taxon>
        <taxon>Pseudomonadati</taxon>
        <taxon>Pseudomonadota</taxon>
        <taxon>Alphaproteobacteria</taxon>
        <taxon>Hyphomicrobiales</taxon>
        <taxon>Ahrensiaceae</taxon>
        <taxon>Oricola</taxon>
    </lineage>
</organism>
<gene>
    <name evidence="2" type="ORF">E0D97_07100</name>
</gene>
<keyword evidence="3" id="KW-1185">Reference proteome</keyword>
<feature type="chain" id="PRO_5020675124" evidence="1">
    <location>
        <begin position="21"/>
        <end position="80"/>
    </location>
</feature>
<feature type="signal peptide" evidence="1">
    <location>
        <begin position="1"/>
        <end position="20"/>
    </location>
</feature>
<evidence type="ECO:0000313" key="2">
    <source>
        <dbReference type="EMBL" id="TCD15296.1"/>
    </source>
</evidence>
<dbReference type="RefSeq" id="WP_131567267.1">
    <property type="nucleotide sequence ID" value="NZ_JAINFK010000004.1"/>
</dbReference>
<reference evidence="2 3" key="1">
    <citation type="journal article" date="2015" name="Antonie Van Leeuwenhoek">
        <title>Oricola cellulosilytica gen. nov., sp. nov., a cellulose-degrading bacterium of the family Phyllobacteriaceae isolated from surface seashore water, and emended descriptions of Mesorhizobium loti and Phyllobacterium myrsinacearum.</title>
        <authorList>
            <person name="Hameed A."/>
            <person name="Shahina M."/>
            <person name="Lai W.A."/>
            <person name="Lin S.Y."/>
            <person name="Young L.S."/>
            <person name="Liu Y.C."/>
            <person name="Hsu Y.H."/>
            <person name="Young C.C."/>
        </authorList>
    </citation>
    <scope>NUCLEOTIDE SEQUENCE [LARGE SCALE GENOMIC DNA]</scope>
    <source>
        <strain evidence="2 3">KCTC 52183</strain>
    </source>
</reference>
<dbReference type="Proteomes" id="UP000291301">
    <property type="component" value="Unassembled WGS sequence"/>
</dbReference>
<evidence type="ECO:0000256" key="1">
    <source>
        <dbReference type="SAM" id="SignalP"/>
    </source>
</evidence>
<protein>
    <submittedName>
        <fullName evidence="2">DUF1344 domain-containing protein</fullName>
    </submittedName>
</protein>
<evidence type="ECO:0000313" key="3">
    <source>
        <dbReference type="Proteomes" id="UP000291301"/>
    </source>
</evidence>